<feature type="region of interest" description="Disordered" evidence="2">
    <location>
        <begin position="24"/>
        <end position="58"/>
    </location>
</feature>
<feature type="transmembrane region" description="Helical" evidence="3">
    <location>
        <begin position="526"/>
        <end position="545"/>
    </location>
</feature>
<keyword evidence="3" id="KW-1133">Transmembrane helix</keyword>
<dbReference type="PROSITE" id="PS50157">
    <property type="entry name" value="ZINC_FINGER_C2H2_2"/>
    <property type="match status" value="1"/>
</dbReference>
<dbReference type="GO" id="GO:0000502">
    <property type="term" value="C:proteasome complex"/>
    <property type="evidence" value="ECO:0007669"/>
    <property type="project" value="UniProtKB-KW"/>
</dbReference>
<evidence type="ECO:0000256" key="1">
    <source>
        <dbReference type="PROSITE-ProRule" id="PRU00042"/>
    </source>
</evidence>
<dbReference type="OMA" id="ICEGRAN"/>
<evidence type="ECO:0000256" key="2">
    <source>
        <dbReference type="SAM" id="MobiDB-lite"/>
    </source>
</evidence>
<keyword evidence="5" id="KW-0647">Proteasome</keyword>
<dbReference type="GO" id="GO:0008270">
    <property type="term" value="F:zinc ion binding"/>
    <property type="evidence" value="ECO:0007669"/>
    <property type="project" value="UniProtKB-KW"/>
</dbReference>
<feature type="compositionally biased region" description="Low complexity" evidence="2">
    <location>
        <begin position="165"/>
        <end position="191"/>
    </location>
</feature>
<keyword evidence="1" id="KW-0863">Zinc-finger</keyword>
<feature type="domain" description="C2H2-type" evidence="4">
    <location>
        <begin position="433"/>
        <end position="469"/>
    </location>
</feature>
<accession>M3HHY4</accession>
<organism evidence="5 6">
    <name type="scientific">Candida maltosa (strain Xu316)</name>
    <name type="common">Yeast</name>
    <dbReference type="NCBI Taxonomy" id="1245528"/>
    <lineage>
        <taxon>Eukaryota</taxon>
        <taxon>Fungi</taxon>
        <taxon>Dikarya</taxon>
        <taxon>Ascomycota</taxon>
        <taxon>Saccharomycotina</taxon>
        <taxon>Pichiomycetes</taxon>
        <taxon>Debaryomycetaceae</taxon>
        <taxon>Candida/Lodderomyces clade</taxon>
        <taxon>Candida</taxon>
    </lineage>
</organism>
<keyword evidence="1" id="KW-0479">Metal-binding</keyword>
<feature type="region of interest" description="Disordered" evidence="2">
    <location>
        <begin position="148"/>
        <end position="203"/>
    </location>
</feature>
<dbReference type="InterPro" id="IPR013087">
    <property type="entry name" value="Znf_C2H2_type"/>
</dbReference>
<reference evidence="5 6" key="1">
    <citation type="submission" date="2013-02" db="EMBL/GenBank/DDBJ databases">
        <title>Genome sequence of Candida maltosa Xu316, a potential industrial strain for xylitol and ethanol production.</title>
        <authorList>
            <person name="Yu J."/>
            <person name="Wang Q."/>
            <person name="Geng X."/>
            <person name="Bao W."/>
            <person name="He P."/>
            <person name="Cai J."/>
        </authorList>
    </citation>
    <scope>NUCLEOTIDE SEQUENCE [LARGE SCALE GENOMIC DNA]</scope>
    <source>
        <strain evidence="6">Xu316</strain>
    </source>
</reference>
<dbReference type="eggNOG" id="ENOG502RBAK">
    <property type="taxonomic scope" value="Eukaryota"/>
</dbReference>
<protein>
    <submittedName>
        <fullName evidence="5">Regulator of proteasome</fullName>
    </submittedName>
</protein>
<evidence type="ECO:0000313" key="5">
    <source>
        <dbReference type="EMBL" id="EMG46932.1"/>
    </source>
</evidence>
<comment type="caution">
    <text evidence="5">The sequence shown here is derived from an EMBL/GenBank/DDBJ whole genome shotgun (WGS) entry which is preliminary data.</text>
</comment>
<dbReference type="Gene3D" id="3.30.160.60">
    <property type="entry name" value="Classic Zinc Finger"/>
    <property type="match status" value="1"/>
</dbReference>
<keyword evidence="3" id="KW-0472">Membrane</keyword>
<evidence type="ECO:0000313" key="6">
    <source>
        <dbReference type="Proteomes" id="UP000011777"/>
    </source>
</evidence>
<feature type="compositionally biased region" description="Polar residues" evidence="2">
    <location>
        <begin position="331"/>
        <end position="349"/>
    </location>
</feature>
<feature type="region of interest" description="Disordered" evidence="2">
    <location>
        <begin position="403"/>
        <end position="426"/>
    </location>
</feature>
<dbReference type="AlphaFoldDB" id="M3HHY4"/>
<dbReference type="OrthoDB" id="7295497at2759"/>
<evidence type="ECO:0000256" key="3">
    <source>
        <dbReference type="SAM" id="Phobius"/>
    </source>
</evidence>
<keyword evidence="1" id="KW-0862">Zinc</keyword>
<dbReference type="Proteomes" id="UP000011777">
    <property type="component" value="Unassembled WGS sequence"/>
</dbReference>
<dbReference type="STRING" id="1245528.M3HHY4"/>
<dbReference type="HOGENOM" id="CLU_024993_0_0_1"/>
<keyword evidence="6" id="KW-1185">Reference proteome</keyword>
<feature type="compositionally biased region" description="Low complexity" evidence="2">
    <location>
        <begin position="25"/>
        <end position="58"/>
    </location>
</feature>
<feature type="region of interest" description="Disordered" evidence="2">
    <location>
        <begin position="331"/>
        <end position="365"/>
    </location>
</feature>
<gene>
    <name evidence="5" type="ORF">G210_2794</name>
</gene>
<feature type="compositionally biased region" description="Polar residues" evidence="2">
    <location>
        <begin position="148"/>
        <end position="161"/>
    </location>
</feature>
<name>M3HHY4_CANMX</name>
<evidence type="ECO:0000259" key="4">
    <source>
        <dbReference type="PROSITE" id="PS50157"/>
    </source>
</evidence>
<dbReference type="EMBL" id="AOGT01001817">
    <property type="protein sequence ID" value="EMG46932.1"/>
    <property type="molecule type" value="Genomic_DNA"/>
</dbReference>
<proteinExistence type="predicted"/>
<sequence length="547" mass="62011">MTSLAILPQLKRTITDIMDEELYQSPSSPVSFNSNSNNTNNNMMSNSNSSHTTFTNPSSNNATLNYNYNYNSSKNSINSSPNLSSVNNLPNANNLGNFLNIPDSFLEQLASQEYIDHLKSQQQQQFQSTEFNSDDMFTNDFCNTQHQDQVNPFTDYGNPNSFIRPLQQQPQQHQQLQSQLPQQTHQQPFPHYSANDQLPQAFPTRRRRKITLLNDGEGMSPSSNRKKHFDEEYLLFNPDISPGQIINQNDLDSSLVIPPNSNELFLPEQESTAFVNDIIPGYENDYLFLDEDDEPIEEDLSDDEGDDDNYFQVDDDFDAFMMNNIDYQQDYSNFDNNYTDSTPKSQSDFDQPREVSPSVISPPSQDADAMMVDEEHISPVPQQQTINVAPAVSEVKPIIAKKPKKETKGTSTKAKKNPHSMSGAEISANNPNHQCTLINPSTGQPCNKHFSRPYDLIRHQDTIHASMKKIFRCVICEGRLHGGPGNGKDKTFSRGDALSRHIKIKHGLEGDDALDLINEAKANVEYIPFFRLFFFYTVLFLGGFFTF</sequence>
<keyword evidence="3" id="KW-0812">Transmembrane</keyword>